<evidence type="ECO:0000313" key="10">
    <source>
        <dbReference type="EMBL" id="RTX71847.1"/>
    </source>
</evidence>
<feature type="domain" description="Aminoacyl-transfer RNA synthetases class-II family profile" evidence="9">
    <location>
        <begin position="130"/>
        <end position="430"/>
    </location>
</feature>
<dbReference type="NCBIfam" id="NF003483">
    <property type="entry name" value="PRK05159.1"/>
    <property type="match status" value="1"/>
</dbReference>
<dbReference type="InterPro" id="IPR045864">
    <property type="entry name" value="aa-tRNA-synth_II/BPL/LPL"/>
</dbReference>
<evidence type="ECO:0000256" key="2">
    <source>
        <dbReference type="ARBA" id="ARBA00022490"/>
    </source>
</evidence>
<dbReference type="NCBIfam" id="TIGR00457">
    <property type="entry name" value="asnS"/>
    <property type="match status" value="1"/>
</dbReference>
<organism evidence="10 11">
    <name type="scientific">Mammaliicoccus sciuri</name>
    <name type="common">Staphylococcus sciuri</name>
    <dbReference type="NCBI Taxonomy" id="1296"/>
    <lineage>
        <taxon>Bacteria</taxon>
        <taxon>Bacillati</taxon>
        <taxon>Bacillota</taxon>
        <taxon>Bacilli</taxon>
        <taxon>Bacillales</taxon>
        <taxon>Staphylococcaceae</taxon>
        <taxon>Mammaliicoccus</taxon>
    </lineage>
</organism>
<dbReference type="EMBL" id="RXWV01000056">
    <property type="protein sequence ID" value="RTX71847.1"/>
    <property type="molecule type" value="Genomic_DNA"/>
</dbReference>
<keyword evidence="3 8" id="KW-0436">Ligase</keyword>
<keyword evidence="2 8" id="KW-0963">Cytoplasm</keyword>
<dbReference type="InterPro" id="IPR004365">
    <property type="entry name" value="NA-bd_OB_tRNA"/>
</dbReference>
<evidence type="ECO:0000256" key="7">
    <source>
        <dbReference type="ARBA" id="ARBA00023146"/>
    </source>
</evidence>
<keyword evidence="4 8" id="KW-0547">Nucleotide-binding</keyword>
<dbReference type="CDD" id="cd04323">
    <property type="entry name" value="AsnRS_cyto_like_N"/>
    <property type="match status" value="1"/>
</dbReference>
<dbReference type="Pfam" id="PF01336">
    <property type="entry name" value="tRNA_anti-codon"/>
    <property type="match status" value="1"/>
</dbReference>
<dbReference type="GO" id="GO:0005524">
    <property type="term" value="F:ATP binding"/>
    <property type="evidence" value="ECO:0007669"/>
    <property type="project" value="UniProtKB-UniRule"/>
</dbReference>
<proteinExistence type="inferred from homology"/>
<dbReference type="GO" id="GO:0005737">
    <property type="term" value="C:cytoplasm"/>
    <property type="evidence" value="ECO:0007669"/>
    <property type="project" value="UniProtKB-SubCell"/>
</dbReference>
<dbReference type="Gene3D" id="2.40.50.140">
    <property type="entry name" value="Nucleic acid-binding proteins"/>
    <property type="match status" value="1"/>
</dbReference>
<dbReference type="InterPro" id="IPR004364">
    <property type="entry name" value="Aa-tRNA-synt_II"/>
</dbReference>
<dbReference type="RefSeq" id="WP_037588141.1">
    <property type="nucleotide sequence ID" value="NZ_RXWV01000056.1"/>
</dbReference>
<dbReference type="PANTHER" id="PTHR22594:SF34">
    <property type="entry name" value="ASPARAGINE--TRNA LIGASE, MITOCHONDRIAL-RELATED"/>
    <property type="match status" value="1"/>
</dbReference>
<dbReference type="SUPFAM" id="SSF55681">
    <property type="entry name" value="Class II aaRS and biotin synthetases"/>
    <property type="match status" value="1"/>
</dbReference>
<comment type="subunit">
    <text evidence="8">Homodimer.</text>
</comment>
<evidence type="ECO:0000256" key="3">
    <source>
        <dbReference type="ARBA" id="ARBA00022598"/>
    </source>
</evidence>
<keyword evidence="6 8" id="KW-0648">Protein biosynthesis</keyword>
<dbReference type="Proteomes" id="UP000274792">
    <property type="component" value="Unassembled WGS sequence"/>
</dbReference>
<dbReference type="PRINTS" id="PR01042">
    <property type="entry name" value="TRNASYNTHASP"/>
</dbReference>
<evidence type="ECO:0000259" key="9">
    <source>
        <dbReference type="PROSITE" id="PS50862"/>
    </source>
</evidence>
<dbReference type="GO" id="GO:0140096">
    <property type="term" value="F:catalytic activity, acting on a protein"/>
    <property type="evidence" value="ECO:0007669"/>
    <property type="project" value="UniProtKB-ARBA"/>
</dbReference>
<name>A0AAJ4VHH5_MAMSC</name>
<dbReference type="GO" id="GO:0004816">
    <property type="term" value="F:asparagine-tRNA ligase activity"/>
    <property type="evidence" value="ECO:0007669"/>
    <property type="project" value="UniProtKB-UniRule"/>
</dbReference>
<dbReference type="InterPro" id="IPR006195">
    <property type="entry name" value="aa-tRNA-synth_II"/>
</dbReference>
<protein>
    <recommendedName>
        <fullName evidence="8">Asparagine--tRNA ligase</fullName>
        <ecNumber evidence="8">6.1.1.22</ecNumber>
    </recommendedName>
    <alternativeName>
        <fullName evidence="8">Asparaginyl-tRNA synthetase</fullName>
        <shortName evidence="8">AsnRS</shortName>
    </alternativeName>
</protein>
<dbReference type="PANTHER" id="PTHR22594">
    <property type="entry name" value="ASPARTYL/LYSYL-TRNA SYNTHETASE"/>
    <property type="match status" value="1"/>
</dbReference>
<sequence length="430" mass="49117">MNITIKQAKDYVNQEVTIGAWIANKRSSGKIAFLQLRDGTGFMQGVVVKAEVSEDIFQLAKSLTQETSVYVTGTITEDDRSKFGYEMQVSGVEVISESHDYPITPKNHGTEFLMDHRHLWLRSKRQHAVMKIRNEIIRATYEFFNESGFTKIDPPILTGSAPEGTSELFHTKYFDEDAFLSQSGQLYLEAAAMAHNRVFSFGPTFRAEKSKTRRHLIEFWMIEGEMAFMKHDQSLEVQENYVHHIVKAVLANCQLELELLERDTSKLEQVSTPFPRITYDDAIKFLHQEGFDDIEWGDDFGSPHETAIANHYDKPVFITNYPTKIKPFYMEPNPENPDTVLCADLIAPEGYGEIIGGSERISDLDLINQRINEHGLDPEAYSYYTDLRKYGSVPHSGFGLGLERTVAWLSGVEHVRETAPFPRLLNRLYP</sequence>
<dbReference type="Pfam" id="PF00152">
    <property type="entry name" value="tRNA-synt_2"/>
    <property type="match status" value="1"/>
</dbReference>
<dbReference type="PROSITE" id="PS50862">
    <property type="entry name" value="AA_TRNA_LIGASE_II"/>
    <property type="match status" value="1"/>
</dbReference>
<dbReference type="InterPro" id="IPR002312">
    <property type="entry name" value="Asp/Asn-tRNA-synth_IIb"/>
</dbReference>
<dbReference type="EC" id="6.1.1.22" evidence="8"/>
<comment type="catalytic activity">
    <reaction evidence="8">
        <text>tRNA(Asn) + L-asparagine + ATP = L-asparaginyl-tRNA(Asn) + AMP + diphosphate + H(+)</text>
        <dbReference type="Rhea" id="RHEA:11180"/>
        <dbReference type="Rhea" id="RHEA-COMP:9659"/>
        <dbReference type="Rhea" id="RHEA-COMP:9674"/>
        <dbReference type="ChEBI" id="CHEBI:15378"/>
        <dbReference type="ChEBI" id="CHEBI:30616"/>
        <dbReference type="ChEBI" id="CHEBI:33019"/>
        <dbReference type="ChEBI" id="CHEBI:58048"/>
        <dbReference type="ChEBI" id="CHEBI:78442"/>
        <dbReference type="ChEBI" id="CHEBI:78515"/>
        <dbReference type="ChEBI" id="CHEBI:456215"/>
        <dbReference type="EC" id="6.1.1.22"/>
    </reaction>
</comment>
<dbReference type="InterPro" id="IPR012340">
    <property type="entry name" value="NA-bd_OB-fold"/>
</dbReference>
<gene>
    <name evidence="8" type="primary">asnS</name>
    <name evidence="10" type="ORF">CD117_09005</name>
</gene>
<dbReference type="AlphaFoldDB" id="A0AAJ4VHH5"/>
<dbReference type="NCBIfam" id="NF003037">
    <property type="entry name" value="PRK03932.1"/>
    <property type="match status" value="1"/>
</dbReference>
<dbReference type="GO" id="GO:0006421">
    <property type="term" value="P:asparaginyl-tRNA aminoacylation"/>
    <property type="evidence" value="ECO:0007669"/>
    <property type="project" value="UniProtKB-UniRule"/>
</dbReference>
<reference evidence="10 11" key="1">
    <citation type="submission" date="2018-10" db="EMBL/GenBank/DDBJ databases">
        <title>A collection Staphylococci species genome sequencing.</title>
        <authorList>
            <person name="Cole K."/>
        </authorList>
    </citation>
    <scope>NUCLEOTIDE SEQUENCE [LARGE SCALE GENOMIC DNA]</scope>
    <source>
        <strain evidence="11">NCTC 12218</strain>
    </source>
</reference>
<evidence type="ECO:0000256" key="6">
    <source>
        <dbReference type="ARBA" id="ARBA00022917"/>
    </source>
</evidence>
<evidence type="ECO:0000313" key="11">
    <source>
        <dbReference type="Proteomes" id="UP000274792"/>
    </source>
</evidence>
<dbReference type="SUPFAM" id="SSF50249">
    <property type="entry name" value="Nucleic acid-binding proteins"/>
    <property type="match status" value="1"/>
</dbReference>
<comment type="caution">
    <text evidence="10">The sequence shown here is derived from an EMBL/GenBank/DDBJ whole genome shotgun (WGS) entry which is preliminary data.</text>
</comment>
<dbReference type="CDD" id="cd00776">
    <property type="entry name" value="AsxRS_core"/>
    <property type="match status" value="1"/>
</dbReference>
<evidence type="ECO:0000256" key="5">
    <source>
        <dbReference type="ARBA" id="ARBA00022840"/>
    </source>
</evidence>
<evidence type="ECO:0000256" key="4">
    <source>
        <dbReference type="ARBA" id="ARBA00022741"/>
    </source>
</evidence>
<dbReference type="Gene3D" id="3.30.930.10">
    <property type="entry name" value="Bira Bifunctional Protein, Domain 2"/>
    <property type="match status" value="1"/>
</dbReference>
<keyword evidence="7 8" id="KW-0030">Aminoacyl-tRNA synthetase</keyword>
<dbReference type="GO" id="GO:0003676">
    <property type="term" value="F:nucleic acid binding"/>
    <property type="evidence" value="ECO:0007669"/>
    <property type="project" value="InterPro"/>
</dbReference>
<keyword evidence="5 8" id="KW-0067">ATP-binding</keyword>
<evidence type="ECO:0000256" key="1">
    <source>
        <dbReference type="ARBA" id="ARBA00008226"/>
    </source>
</evidence>
<dbReference type="GO" id="GO:0016740">
    <property type="term" value="F:transferase activity"/>
    <property type="evidence" value="ECO:0007669"/>
    <property type="project" value="UniProtKB-ARBA"/>
</dbReference>
<comment type="subcellular location">
    <subcellularLocation>
        <location evidence="8">Cytoplasm</location>
    </subcellularLocation>
</comment>
<accession>A0AAJ4VHH5</accession>
<evidence type="ECO:0000256" key="8">
    <source>
        <dbReference type="HAMAP-Rule" id="MF_00534"/>
    </source>
</evidence>
<comment type="similarity">
    <text evidence="1 8">Belongs to the class-II aminoacyl-tRNA synthetase family.</text>
</comment>
<dbReference type="HAMAP" id="MF_00534">
    <property type="entry name" value="Asn_tRNA_synth"/>
    <property type="match status" value="1"/>
</dbReference>
<dbReference type="InterPro" id="IPR004522">
    <property type="entry name" value="Asn-tRNA-ligase"/>
</dbReference>